<feature type="compositionally biased region" description="Basic and acidic residues" evidence="9">
    <location>
        <begin position="663"/>
        <end position="676"/>
    </location>
</feature>
<dbReference type="EMBL" id="VDMD01000034">
    <property type="protein sequence ID" value="TRM58574.1"/>
    <property type="molecule type" value="Genomic_DNA"/>
</dbReference>
<evidence type="ECO:0000256" key="8">
    <source>
        <dbReference type="ARBA" id="ARBA00023254"/>
    </source>
</evidence>
<dbReference type="InterPro" id="IPR036570">
    <property type="entry name" value="HORMA_dom_sf"/>
</dbReference>
<dbReference type="InterPro" id="IPR011011">
    <property type="entry name" value="Znf_FYVE_PHD"/>
</dbReference>
<dbReference type="SMART" id="SM00249">
    <property type="entry name" value="PHD"/>
    <property type="match status" value="1"/>
</dbReference>
<gene>
    <name evidence="11" type="ORF">BD626DRAFT_510723</name>
</gene>
<dbReference type="AlphaFoldDB" id="A0A550C199"/>
<dbReference type="InterPro" id="IPR051294">
    <property type="entry name" value="HORMA_MeioticProgression"/>
</dbReference>
<dbReference type="STRING" id="97359.A0A550C199"/>
<dbReference type="InterPro" id="IPR019786">
    <property type="entry name" value="Zinc_finger_PHD-type_CS"/>
</dbReference>
<dbReference type="PANTHER" id="PTHR48225:SF7">
    <property type="entry name" value="MEIOSIS-SPECIFIC PROTEIN HOP1"/>
    <property type="match status" value="1"/>
</dbReference>
<keyword evidence="7" id="KW-0539">Nucleus</keyword>
<dbReference type="GO" id="GO:0005634">
    <property type="term" value="C:nucleus"/>
    <property type="evidence" value="ECO:0007669"/>
    <property type="project" value="UniProtKB-SubCell"/>
</dbReference>
<proteinExistence type="predicted"/>
<dbReference type="InterPro" id="IPR001965">
    <property type="entry name" value="Znf_PHD"/>
</dbReference>
<feature type="compositionally biased region" description="Basic and acidic residues" evidence="9">
    <location>
        <begin position="628"/>
        <end position="644"/>
    </location>
</feature>
<dbReference type="SUPFAM" id="SSF57903">
    <property type="entry name" value="FYVE/PHD zinc finger"/>
    <property type="match status" value="1"/>
</dbReference>
<reference evidence="11 12" key="1">
    <citation type="journal article" date="2019" name="New Phytol.">
        <title>Comparative genomics reveals unique wood-decay strategies and fruiting body development in the Schizophyllaceae.</title>
        <authorList>
            <person name="Almasi E."/>
            <person name="Sahu N."/>
            <person name="Krizsan K."/>
            <person name="Balint B."/>
            <person name="Kovacs G.M."/>
            <person name="Kiss B."/>
            <person name="Cseklye J."/>
            <person name="Drula E."/>
            <person name="Henrissat B."/>
            <person name="Nagy I."/>
            <person name="Chovatia M."/>
            <person name="Adam C."/>
            <person name="LaButti K."/>
            <person name="Lipzen A."/>
            <person name="Riley R."/>
            <person name="Grigoriev I.V."/>
            <person name="Nagy L.G."/>
        </authorList>
    </citation>
    <scope>NUCLEOTIDE SEQUENCE [LARGE SCALE GENOMIC DNA]</scope>
    <source>
        <strain evidence="11 12">NL-1724</strain>
    </source>
</reference>
<dbReference type="Gene3D" id="3.30.40.10">
    <property type="entry name" value="Zinc/RING finger domain, C3HC4 (zinc finger)"/>
    <property type="match status" value="1"/>
</dbReference>
<evidence type="ECO:0000256" key="3">
    <source>
        <dbReference type="ARBA" id="ARBA00022454"/>
    </source>
</evidence>
<evidence type="ECO:0000256" key="9">
    <source>
        <dbReference type="SAM" id="MobiDB-lite"/>
    </source>
</evidence>
<protein>
    <submittedName>
        <fullName evidence="11">HORMA domain-containing protein</fullName>
    </submittedName>
</protein>
<evidence type="ECO:0000256" key="4">
    <source>
        <dbReference type="ARBA" id="ARBA00022723"/>
    </source>
</evidence>
<evidence type="ECO:0000259" key="10">
    <source>
        <dbReference type="PROSITE" id="PS50815"/>
    </source>
</evidence>
<dbReference type="Pfam" id="PF02301">
    <property type="entry name" value="HORMA"/>
    <property type="match status" value="1"/>
</dbReference>
<name>A0A550C199_9AGAR</name>
<dbReference type="SUPFAM" id="SSF56019">
    <property type="entry name" value="The spindle assembly checkpoint protein mad2"/>
    <property type="match status" value="1"/>
</dbReference>
<evidence type="ECO:0000313" key="11">
    <source>
        <dbReference type="EMBL" id="TRM58574.1"/>
    </source>
</evidence>
<organism evidence="11 12">
    <name type="scientific">Schizophyllum amplum</name>
    <dbReference type="NCBI Taxonomy" id="97359"/>
    <lineage>
        <taxon>Eukaryota</taxon>
        <taxon>Fungi</taxon>
        <taxon>Dikarya</taxon>
        <taxon>Basidiomycota</taxon>
        <taxon>Agaricomycotina</taxon>
        <taxon>Agaricomycetes</taxon>
        <taxon>Agaricomycetidae</taxon>
        <taxon>Agaricales</taxon>
        <taxon>Schizophyllaceae</taxon>
        <taxon>Schizophyllum</taxon>
    </lineage>
</organism>
<keyword evidence="6" id="KW-0862">Zinc</keyword>
<feature type="domain" description="HORMA" evidence="10">
    <location>
        <begin position="16"/>
        <end position="259"/>
    </location>
</feature>
<evidence type="ECO:0000256" key="6">
    <source>
        <dbReference type="ARBA" id="ARBA00022833"/>
    </source>
</evidence>
<dbReference type="PANTHER" id="PTHR48225">
    <property type="entry name" value="HORMA DOMAIN-CONTAINING PROTEIN 1"/>
    <property type="match status" value="1"/>
</dbReference>
<dbReference type="Gene3D" id="3.30.900.10">
    <property type="entry name" value="HORMA domain"/>
    <property type="match status" value="1"/>
</dbReference>
<dbReference type="PROSITE" id="PS51257">
    <property type="entry name" value="PROKAR_LIPOPROTEIN"/>
    <property type="match status" value="1"/>
</dbReference>
<dbReference type="GO" id="GO:0051598">
    <property type="term" value="P:meiotic recombination checkpoint signaling"/>
    <property type="evidence" value="ECO:0007669"/>
    <property type="project" value="TreeGrafter"/>
</dbReference>
<evidence type="ECO:0000256" key="2">
    <source>
        <dbReference type="ARBA" id="ARBA00004286"/>
    </source>
</evidence>
<dbReference type="Proteomes" id="UP000320762">
    <property type="component" value="Unassembled WGS sequence"/>
</dbReference>
<keyword evidence="8" id="KW-0469">Meiosis</keyword>
<accession>A0A550C199</accession>
<keyword evidence="5" id="KW-0863">Zinc-finger</keyword>
<evidence type="ECO:0000256" key="5">
    <source>
        <dbReference type="ARBA" id="ARBA00022771"/>
    </source>
</evidence>
<dbReference type="InterPro" id="IPR003511">
    <property type="entry name" value="HORMA_dom"/>
</dbReference>
<dbReference type="GO" id="GO:0005694">
    <property type="term" value="C:chromosome"/>
    <property type="evidence" value="ECO:0007669"/>
    <property type="project" value="UniProtKB-SubCell"/>
</dbReference>
<keyword evidence="3" id="KW-0158">Chromosome</keyword>
<comment type="caution">
    <text evidence="11">The sequence shown here is derived from an EMBL/GenBank/DDBJ whole genome shotgun (WGS) entry which is preliminary data.</text>
</comment>
<dbReference type="OrthoDB" id="1928087at2759"/>
<dbReference type="GO" id="GO:0008270">
    <property type="term" value="F:zinc ion binding"/>
    <property type="evidence" value="ECO:0007669"/>
    <property type="project" value="UniProtKB-KW"/>
</dbReference>
<comment type="subcellular location">
    <subcellularLocation>
        <location evidence="2">Chromosome</location>
    </subcellularLocation>
    <subcellularLocation>
        <location evidence="1">Nucleus</location>
    </subcellularLocation>
</comment>
<sequence length="693" mass="76768">MQATKPRTETQAVTLAQSVEAVQTLIQAGLGCITFLRDLLPEENFTPTSFATFDDSFALSTDGSTPTPQTKQGGGSFRIMTMTRGCTEEADRLLNYLEGIFDALQKQYLKSFIFAIYLDQDKPNNVYCKIPGTDVSVPIMTLDETMNNASVGGRDQSLKTALKQGRVPTLKDVKRSVKSLLKQVITSAQQMDCLPKKRFANFKVLYTDLTPADYEPPGFKPGDVDKDRWYITTHDMNEIPERFTMGKLDTGHHRVKLSVASIASYLPASTQHDNEPFAGTTNPKDAALRNVVWAVDTADAVDPDAEGEVDEEYVSAGGISRLKSFNDSGIDIQMLPVGVRNAQGIIEPIPPVELVAHFSGVTQDAPLRLEDMNVEEAVNGELSGTQPMMTPTQTHQHTAATDMKLDINGDTMPADDDEILGDTRGALEEVRPVVDNGLKCECGVDVDDNPSVHCDGKCGHWFHTWCMGYHSEKDKRLPDEFICFGCRARADEFWELAKTSLYPKAHANLHALALFRRAIKTAEFEGPGTPGTFGKLMHCDVALGKQLFKRLEDEQVIEVDSMGVQHSRSAALKGKGKAAAKNRKTLGKSRWVFNHSMKDSQAYKDYFNPDTRVEGKLLKIPELEKEMKAAQKAPFRDGTNRTPRDSQVVEDSQTQEDTQMLDGTRKRDGDNQVSERPKKRTKISVAFAVDLAE</sequence>
<feature type="region of interest" description="Disordered" evidence="9">
    <location>
        <begin position="628"/>
        <end position="681"/>
    </location>
</feature>
<dbReference type="PROSITE" id="PS50815">
    <property type="entry name" value="HORMA"/>
    <property type="match status" value="1"/>
</dbReference>
<evidence type="ECO:0000256" key="1">
    <source>
        <dbReference type="ARBA" id="ARBA00004123"/>
    </source>
</evidence>
<keyword evidence="4" id="KW-0479">Metal-binding</keyword>
<keyword evidence="12" id="KW-1185">Reference proteome</keyword>
<feature type="compositionally biased region" description="Polar residues" evidence="9">
    <location>
        <begin position="649"/>
        <end position="658"/>
    </location>
</feature>
<dbReference type="GO" id="GO:0007130">
    <property type="term" value="P:synaptonemal complex assembly"/>
    <property type="evidence" value="ECO:0007669"/>
    <property type="project" value="TreeGrafter"/>
</dbReference>
<evidence type="ECO:0000256" key="7">
    <source>
        <dbReference type="ARBA" id="ARBA00023242"/>
    </source>
</evidence>
<dbReference type="InterPro" id="IPR013083">
    <property type="entry name" value="Znf_RING/FYVE/PHD"/>
</dbReference>
<dbReference type="PROSITE" id="PS01359">
    <property type="entry name" value="ZF_PHD_1"/>
    <property type="match status" value="1"/>
</dbReference>
<evidence type="ECO:0000313" key="12">
    <source>
        <dbReference type="Proteomes" id="UP000320762"/>
    </source>
</evidence>